<keyword evidence="5" id="KW-1185">Reference proteome</keyword>
<proteinExistence type="predicted"/>
<evidence type="ECO:0000313" key="4">
    <source>
        <dbReference type="Proteomes" id="UP000273898"/>
    </source>
</evidence>
<dbReference type="Proteomes" id="UP000273898">
    <property type="component" value="Unassembled WGS sequence"/>
</dbReference>
<dbReference type="EMBL" id="SOPX01000007">
    <property type="protein sequence ID" value="TFB28051.1"/>
    <property type="molecule type" value="Genomic_DNA"/>
</dbReference>
<dbReference type="RefSeq" id="WP_134380784.1">
    <property type="nucleotide sequence ID" value="NZ_RCCK01000014.1"/>
</dbReference>
<protein>
    <submittedName>
        <fullName evidence="2">Uncharacterized protein</fullName>
    </submittedName>
</protein>
<evidence type="ECO:0000313" key="2">
    <source>
        <dbReference type="EMBL" id="RLJ72639.1"/>
    </source>
</evidence>
<feature type="chain" id="PRO_5044605399" evidence="1">
    <location>
        <begin position="22"/>
        <end position="108"/>
    </location>
</feature>
<accession>A0A497XTI5</accession>
<evidence type="ECO:0000256" key="1">
    <source>
        <dbReference type="SAM" id="SignalP"/>
    </source>
</evidence>
<dbReference type="Proteomes" id="UP000297429">
    <property type="component" value="Unassembled WGS sequence"/>
</dbReference>
<evidence type="ECO:0000313" key="5">
    <source>
        <dbReference type="Proteomes" id="UP000297429"/>
    </source>
</evidence>
<reference evidence="2 4" key="1">
    <citation type="submission" date="2018-10" db="EMBL/GenBank/DDBJ databases">
        <title>Genomic Encyclopedia of Archaeal and Bacterial Type Strains, Phase II (KMG-II): from individual species to whole genera.</title>
        <authorList>
            <person name="Goeker M."/>
        </authorList>
    </citation>
    <scope>NUCLEOTIDE SEQUENCE [LARGE SCALE GENOMIC DNA]</scope>
    <source>
        <strain evidence="2 4">DSM 19624</strain>
    </source>
</reference>
<feature type="signal peptide" evidence="1">
    <location>
        <begin position="1"/>
        <end position="21"/>
    </location>
</feature>
<sequence>MIKNICTILLLIQLFAYSGFAQQALPKITTAAFRDQLPKTFWNFKHVLFERGMPREYTLSDDRGKLILIDFWAKVSGFFLKCYRLQSLKALVELMTEQPKLYDLDKAF</sequence>
<keyword evidence="1" id="KW-0732">Signal</keyword>
<reference evidence="3 5" key="2">
    <citation type="submission" date="2019-03" db="EMBL/GenBank/DDBJ databases">
        <authorList>
            <person name="He R.-H."/>
        </authorList>
    </citation>
    <scope>NUCLEOTIDE SEQUENCE [LARGE SCALE GENOMIC DNA]</scope>
    <source>
        <strain evidence="3 5">DSM 19624</strain>
    </source>
</reference>
<dbReference type="OrthoDB" id="793244at2"/>
<name>A0A497XTI5_9SPHI</name>
<comment type="caution">
    <text evidence="2">The sequence shown here is derived from an EMBL/GenBank/DDBJ whole genome shotgun (WGS) entry which is preliminary data.</text>
</comment>
<evidence type="ECO:0000313" key="3">
    <source>
        <dbReference type="EMBL" id="TFB28051.1"/>
    </source>
</evidence>
<dbReference type="AlphaFoldDB" id="A0A497XTI5"/>
<gene>
    <name evidence="2" type="ORF">BCL90_4270</name>
    <name evidence="3" type="ORF">E3V97_23765</name>
</gene>
<organism evidence="2 4">
    <name type="scientific">Pedobacter alluvionis</name>
    <dbReference type="NCBI Taxonomy" id="475253"/>
    <lineage>
        <taxon>Bacteria</taxon>
        <taxon>Pseudomonadati</taxon>
        <taxon>Bacteroidota</taxon>
        <taxon>Sphingobacteriia</taxon>
        <taxon>Sphingobacteriales</taxon>
        <taxon>Sphingobacteriaceae</taxon>
        <taxon>Pedobacter</taxon>
    </lineage>
</organism>
<dbReference type="EMBL" id="RCCK01000014">
    <property type="protein sequence ID" value="RLJ72639.1"/>
    <property type="molecule type" value="Genomic_DNA"/>
</dbReference>